<feature type="compositionally biased region" description="Pro residues" evidence="2">
    <location>
        <begin position="275"/>
        <end position="289"/>
    </location>
</feature>
<feature type="compositionally biased region" description="Pro residues" evidence="2">
    <location>
        <begin position="325"/>
        <end position="335"/>
    </location>
</feature>
<dbReference type="GO" id="GO:0005634">
    <property type="term" value="C:nucleus"/>
    <property type="evidence" value="ECO:0007669"/>
    <property type="project" value="TreeGrafter"/>
</dbReference>
<sequence length="606" mass="64557">MLTEKETVSLFSPWSACSGLKQSNNDFLGVCQPNGRLEDALSSLNVPSGSGNDLRLWNLAEDNQQFNDRLSQDEGRSWSCGWEQLSSGSSSGGAHSIDADFLSTISTNGDELSELGLESLNQQLTRADLGGAGDVGSFDSDPLGLLNNVKTFNQSGMETRSGVFPFPASSRRGGEQPAGGLSTLAAPKDAVAATGYGTGVSSSFGLMDNFRREPTVSTAYIPTCSGTSSTLLPGVTDNELQLAALLEACNADQLNHNTAPPQSFFGLGGLDERAAPPPGPGPPPPPPAGTGPAQSGKFLSDALSSRRCSAVELDLRRPGSRAGPGPFPGARPPAPPHDDLFGPPMCGQPGMPPPPPPPPPPFGPDMPPLHELPPHAGFFPGVPHPFFGFRPIRRSGPSNELHIRLEECYDQFKQLEKERKKMEAELARQFPGKKVSSANNIPIPRLPTNPSRVDRLIVDHRREHARVITLVAKTERLRNKRMHRSIHSTLEQMLEVIKRVQACRGEEIVNAQNRARAGNPANTRIQEDKDILKLAAAIQELTRCSRRTRTAIWCALVLTTHFSLNPELAGAEDVSAETLLLPLVAAGTGGEPGDEPAAAAAAAASN</sequence>
<dbReference type="GO" id="GO:0048255">
    <property type="term" value="P:mRNA stabilization"/>
    <property type="evidence" value="ECO:0007669"/>
    <property type="project" value="TreeGrafter"/>
</dbReference>
<comment type="caution">
    <text evidence="3">The sequence shown here is derived from an EMBL/GenBank/DDBJ whole genome shotgun (WGS) entry which is preliminary data.</text>
</comment>
<feature type="region of interest" description="Disordered" evidence="2">
    <location>
        <begin position="257"/>
        <end position="368"/>
    </location>
</feature>
<keyword evidence="1" id="KW-0175">Coiled coil</keyword>
<dbReference type="PANTHER" id="PTHR33861:SF5">
    <property type="entry name" value="GAMMA-TUBULIN COMPLEX COMPONENT"/>
    <property type="match status" value="1"/>
</dbReference>
<protein>
    <submittedName>
        <fullName evidence="3">Meiosis-specific coiled-coil domain-containing protein MEIOC</fullName>
    </submittedName>
</protein>
<proteinExistence type="predicted"/>
<dbReference type="InterPro" id="IPR027963">
    <property type="entry name" value="MEIOC"/>
</dbReference>
<dbReference type="PANTHER" id="PTHR33861">
    <property type="entry name" value="PROTEIN CBG18333"/>
    <property type="match status" value="1"/>
</dbReference>
<dbReference type="GO" id="GO:0005737">
    <property type="term" value="C:cytoplasm"/>
    <property type="evidence" value="ECO:0007669"/>
    <property type="project" value="TreeGrafter"/>
</dbReference>
<gene>
    <name evidence="3" type="primary">MEIOC_1</name>
    <name evidence="3" type="ORF">FJT64_016410</name>
</gene>
<feature type="compositionally biased region" description="Pro residues" evidence="2">
    <location>
        <begin position="350"/>
        <end position="368"/>
    </location>
</feature>
<evidence type="ECO:0000256" key="1">
    <source>
        <dbReference type="SAM" id="Coils"/>
    </source>
</evidence>
<reference evidence="3 4" key="1">
    <citation type="submission" date="2019-07" db="EMBL/GenBank/DDBJ databases">
        <title>Draft genome assembly of a fouling barnacle, Amphibalanus amphitrite (Darwin, 1854): The first reference genome for Thecostraca.</title>
        <authorList>
            <person name="Kim W."/>
        </authorList>
    </citation>
    <scope>NUCLEOTIDE SEQUENCE [LARGE SCALE GENOMIC DNA]</scope>
    <source>
        <strain evidence="3">SNU_AA5</strain>
        <tissue evidence="3">Soma without cirri and trophi</tissue>
    </source>
</reference>
<dbReference type="EMBL" id="VIIS01000125">
    <property type="protein sequence ID" value="KAF0312977.1"/>
    <property type="molecule type" value="Genomic_DNA"/>
</dbReference>
<evidence type="ECO:0000313" key="4">
    <source>
        <dbReference type="Proteomes" id="UP000440578"/>
    </source>
</evidence>
<dbReference type="Proteomes" id="UP000440578">
    <property type="component" value="Unassembled WGS sequence"/>
</dbReference>
<evidence type="ECO:0000256" key="2">
    <source>
        <dbReference type="SAM" id="MobiDB-lite"/>
    </source>
</evidence>
<name>A0A6A4XCW4_AMPAM</name>
<dbReference type="GO" id="GO:0007141">
    <property type="term" value="P:male meiosis I"/>
    <property type="evidence" value="ECO:0007669"/>
    <property type="project" value="TreeGrafter"/>
</dbReference>
<evidence type="ECO:0000313" key="3">
    <source>
        <dbReference type="EMBL" id="KAF0312978.1"/>
    </source>
</evidence>
<dbReference type="EMBL" id="VIIS01000125">
    <property type="protein sequence ID" value="KAF0312978.1"/>
    <property type="molecule type" value="Genomic_DNA"/>
</dbReference>
<dbReference type="AlphaFoldDB" id="A0A6A4XCW4"/>
<dbReference type="GO" id="GO:0007144">
    <property type="term" value="P:female meiosis I"/>
    <property type="evidence" value="ECO:0007669"/>
    <property type="project" value="TreeGrafter"/>
</dbReference>
<feature type="coiled-coil region" evidence="1">
    <location>
        <begin position="398"/>
        <end position="425"/>
    </location>
</feature>
<keyword evidence="4" id="KW-1185">Reference proteome</keyword>
<dbReference type="OrthoDB" id="5978002at2759"/>
<organism evidence="3 4">
    <name type="scientific">Amphibalanus amphitrite</name>
    <name type="common">Striped barnacle</name>
    <name type="synonym">Balanus amphitrite</name>
    <dbReference type="NCBI Taxonomy" id="1232801"/>
    <lineage>
        <taxon>Eukaryota</taxon>
        <taxon>Metazoa</taxon>
        <taxon>Ecdysozoa</taxon>
        <taxon>Arthropoda</taxon>
        <taxon>Crustacea</taxon>
        <taxon>Multicrustacea</taxon>
        <taxon>Cirripedia</taxon>
        <taxon>Thoracica</taxon>
        <taxon>Thoracicalcarea</taxon>
        <taxon>Balanomorpha</taxon>
        <taxon>Balanoidea</taxon>
        <taxon>Balanidae</taxon>
        <taxon>Amphibalaninae</taxon>
        <taxon>Amphibalanus</taxon>
    </lineage>
</organism>
<dbReference type="Pfam" id="PF15189">
    <property type="entry name" value="MEIOC"/>
    <property type="match status" value="1"/>
</dbReference>
<accession>A0A6A4XCW4</accession>